<dbReference type="GO" id="GO:0009897">
    <property type="term" value="C:external side of plasma membrane"/>
    <property type="evidence" value="ECO:0007669"/>
    <property type="project" value="TreeGrafter"/>
</dbReference>
<reference evidence="2" key="1">
    <citation type="submission" date="2025-08" db="UniProtKB">
        <authorList>
            <consortium name="Ensembl"/>
        </authorList>
    </citation>
    <scope>IDENTIFICATION</scope>
</reference>
<protein>
    <recommendedName>
        <fullName evidence="1">Ig-like domain-containing protein</fullName>
    </recommendedName>
</protein>
<dbReference type="InterPro" id="IPR013783">
    <property type="entry name" value="Ig-like_fold"/>
</dbReference>
<dbReference type="GeneTree" id="ENSGT01140000282931"/>
<keyword evidence="3" id="KW-1185">Reference proteome</keyword>
<dbReference type="Ensembl" id="ENSPKIT00000037224.1">
    <property type="protein sequence ID" value="ENSPKIP00000012821.1"/>
    <property type="gene ID" value="ENSPKIG00000000492.1"/>
</dbReference>
<dbReference type="PROSITE" id="PS50835">
    <property type="entry name" value="IG_LIKE"/>
    <property type="match status" value="1"/>
</dbReference>
<dbReference type="Proteomes" id="UP000261540">
    <property type="component" value="Unplaced"/>
</dbReference>
<accession>A0A3B3R572</accession>
<dbReference type="InterPro" id="IPR036179">
    <property type="entry name" value="Ig-like_dom_sf"/>
</dbReference>
<evidence type="ECO:0000259" key="1">
    <source>
        <dbReference type="PROSITE" id="PS50835"/>
    </source>
</evidence>
<dbReference type="Gene3D" id="2.60.40.10">
    <property type="entry name" value="Immunoglobulins"/>
    <property type="match status" value="2"/>
</dbReference>
<evidence type="ECO:0000313" key="2">
    <source>
        <dbReference type="Ensembl" id="ENSPKIP00000012821.1"/>
    </source>
</evidence>
<dbReference type="AlphaFoldDB" id="A0A3B3R572"/>
<dbReference type="PANTHER" id="PTHR11422">
    <property type="entry name" value="T-CELL SURFACE GLYCOPROTEIN CD4"/>
    <property type="match status" value="1"/>
</dbReference>
<dbReference type="GO" id="GO:0042110">
    <property type="term" value="P:T cell activation"/>
    <property type="evidence" value="ECO:0007669"/>
    <property type="project" value="TreeGrafter"/>
</dbReference>
<proteinExistence type="predicted"/>
<dbReference type="GO" id="GO:0035723">
    <property type="term" value="P:interleukin-15-mediated signaling pathway"/>
    <property type="evidence" value="ECO:0007669"/>
    <property type="project" value="TreeGrafter"/>
</dbReference>
<dbReference type="GO" id="GO:1990782">
    <property type="term" value="F:protein tyrosine kinase binding"/>
    <property type="evidence" value="ECO:0007669"/>
    <property type="project" value="TreeGrafter"/>
</dbReference>
<dbReference type="SUPFAM" id="SSF48726">
    <property type="entry name" value="Immunoglobulin"/>
    <property type="match status" value="2"/>
</dbReference>
<dbReference type="PANTHER" id="PTHR11422:SF5">
    <property type="entry name" value="DIVERSE IMMUNOGLOBULIN DOMAIN-CONTAINING PROTEIN 1.1 ISOFORM X1-RELATED"/>
    <property type="match status" value="1"/>
</dbReference>
<dbReference type="GO" id="GO:0045121">
    <property type="term" value="C:membrane raft"/>
    <property type="evidence" value="ECO:0007669"/>
    <property type="project" value="TreeGrafter"/>
</dbReference>
<organism evidence="2 3">
    <name type="scientific">Paramormyrops kingsleyae</name>
    <dbReference type="NCBI Taxonomy" id="1676925"/>
    <lineage>
        <taxon>Eukaryota</taxon>
        <taxon>Metazoa</taxon>
        <taxon>Chordata</taxon>
        <taxon>Craniata</taxon>
        <taxon>Vertebrata</taxon>
        <taxon>Euteleostomi</taxon>
        <taxon>Actinopterygii</taxon>
        <taxon>Neopterygii</taxon>
        <taxon>Teleostei</taxon>
        <taxon>Osteoglossocephala</taxon>
        <taxon>Osteoglossomorpha</taxon>
        <taxon>Osteoglossiformes</taxon>
        <taxon>Mormyridae</taxon>
        <taxon>Paramormyrops</taxon>
    </lineage>
</organism>
<feature type="domain" description="Ig-like" evidence="1">
    <location>
        <begin position="96"/>
        <end position="183"/>
    </location>
</feature>
<sequence>EKSMFATEGNDIILPYSFEASDDYFRVTWTCTPNPGRVATFLVNEGRITDVGQDRKMKLLPDCSLQINKLRREDAGLYIGVLKNENRQNLLLNILESKSVTLSCSLHGYDICTDITEREIKFTWFHENGSELNGDTRYHIHQKRCRSALTVTLDQSDHNRNWTCQLTVDGRVKSSASYITTVSGRISASLLLFTPMLDAPIFTDFVMLCIDARGEREREREIYPRKLNTSTILKAFLFLHLTTVVSYCLI</sequence>
<dbReference type="GO" id="GO:0070374">
    <property type="term" value="P:positive regulation of ERK1 and ERK2 cascade"/>
    <property type="evidence" value="ECO:0007669"/>
    <property type="project" value="TreeGrafter"/>
</dbReference>
<dbReference type="GO" id="GO:0042289">
    <property type="term" value="F:MHC class II protein binding"/>
    <property type="evidence" value="ECO:0007669"/>
    <property type="project" value="TreeGrafter"/>
</dbReference>
<reference evidence="2" key="2">
    <citation type="submission" date="2025-09" db="UniProtKB">
        <authorList>
            <consortium name="Ensembl"/>
        </authorList>
    </citation>
    <scope>IDENTIFICATION</scope>
</reference>
<evidence type="ECO:0000313" key="3">
    <source>
        <dbReference type="Proteomes" id="UP000261540"/>
    </source>
</evidence>
<name>A0A3B3R572_9TELE</name>
<dbReference type="InterPro" id="IPR007110">
    <property type="entry name" value="Ig-like_dom"/>
</dbReference>